<keyword evidence="4" id="KW-0636">Prenylation</keyword>
<evidence type="ECO:0000256" key="3">
    <source>
        <dbReference type="ARBA" id="ARBA00023288"/>
    </source>
</evidence>
<dbReference type="PANTHER" id="PTHR45868:SF74">
    <property type="entry name" value="HEAVY METAL-ASSOCIATED ISOPRENYLATED PLANT PROTEIN 33"/>
    <property type="match status" value="1"/>
</dbReference>
<proteinExistence type="inferred from homology"/>
<organism evidence="6 7">
    <name type="scientific">Clitoria ternatea</name>
    <name type="common">Butterfly pea</name>
    <dbReference type="NCBI Taxonomy" id="43366"/>
    <lineage>
        <taxon>Eukaryota</taxon>
        <taxon>Viridiplantae</taxon>
        <taxon>Streptophyta</taxon>
        <taxon>Embryophyta</taxon>
        <taxon>Tracheophyta</taxon>
        <taxon>Spermatophyta</taxon>
        <taxon>Magnoliopsida</taxon>
        <taxon>eudicotyledons</taxon>
        <taxon>Gunneridae</taxon>
        <taxon>Pentapetalae</taxon>
        <taxon>rosids</taxon>
        <taxon>fabids</taxon>
        <taxon>Fabales</taxon>
        <taxon>Fabaceae</taxon>
        <taxon>Papilionoideae</taxon>
        <taxon>50 kb inversion clade</taxon>
        <taxon>NPAAA clade</taxon>
        <taxon>indigoferoid/millettioid clade</taxon>
        <taxon>Phaseoleae</taxon>
        <taxon>Clitoria</taxon>
    </lineage>
</organism>
<dbReference type="EMBL" id="JAYKXN010000002">
    <property type="protein sequence ID" value="KAK7311108.1"/>
    <property type="molecule type" value="Genomic_DNA"/>
</dbReference>
<reference evidence="6 7" key="1">
    <citation type="submission" date="2024-01" db="EMBL/GenBank/DDBJ databases">
        <title>The genomes of 5 underutilized Papilionoideae crops provide insights into root nodulation and disease resistance.</title>
        <authorList>
            <person name="Yuan L."/>
        </authorList>
    </citation>
    <scope>NUCLEOTIDE SEQUENCE [LARGE SCALE GENOMIC DNA]</scope>
    <source>
        <strain evidence="6">LY-2023</strain>
        <tissue evidence="6">Leaf</tissue>
    </source>
</reference>
<dbReference type="AlphaFoldDB" id="A0AAN9K6F7"/>
<keyword evidence="2" id="KW-0479">Metal-binding</keyword>
<evidence type="ECO:0000256" key="1">
    <source>
        <dbReference type="ARBA" id="ARBA00022481"/>
    </source>
</evidence>
<accession>A0AAN9K6F7</accession>
<evidence type="ECO:0000313" key="7">
    <source>
        <dbReference type="Proteomes" id="UP001359559"/>
    </source>
</evidence>
<evidence type="ECO:0000256" key="4">
    <source>
        <dbReference type="ARBA" id="ARBA00023289"/>
    </source>
</evidence>
<dbReference type="SUPFAM" id="SSF55008">
    <property type="entry name" value="HMA, heavy metal-associated domain"/>
    <property type="match status" value="1"/>
</dbReference>
<protein>
    <submittedName>
        <fullName evidence="6">Uncharacterized protein</fullName>
    </submittedName>
</protein>
<keyword evidence="3" id="KW-0449">Lipoprotein</keyword>
<evidence type="ECO:0000256" key="2">
    <source>
        <dbReference type="ARBA" id="ARBA00022723"/>
    </source>
</evidence>
<evidence type="ECO:0000313" key="6">
    <source>
        <dbReference type="EMBL" id="KAK7311108.1"/>
    </source>
</evidence>
<dbReference type="PANTHER" id="PTHR45868">
    <property type="entry name" value="HEAVY METAL-ASSOCIATED ISOPRENYLATED PLANT PROTEIN 33-RELATED"/>
    <property type="match status" value="1"/>
</dbReference>
<comment type="caution">
    <text evidence="6">The sequence shown here is derived from an EMBL/GenBank/DDBJ whole genome shotgun (WGS) entry which is preliminary data.</text>
</comment>
<keyword evidence="7" id="KW-1185">Reference proteome</keyword>
<sequence length="154" mass="16696">MWTALAGLVTMLHACLDMKAIVLGKYHYVLYFLVLAMQPRMLLTVDENLKPLSVPVRVGQAVDVVGQAGRPKTITRVFTTEIDAEQGKVTVSGNVDPNVLIKKLAKLGKHAELWGAPKSNNNNLVFSSILSLMTKPGIIGCKVCLLDIGLNAKN</sequence>
<gene>
    <name evidence="6" type="ORF">RJT34_09019</name>
</gene>
<dbReference type="InterPro" id="IPR036163">
    <property type="entry name" value="HMA_dom_sf"/>
</dbReference>
<dbReference type="Proteomes" id="UP001359559">
    <property type="component" value="Unassembled WGS sequence"/>
</dbReference>
<comment type="similarity">
    <text evidence="5">Belongs to the HIPP family.</text>
</comment>
<name>A0AAN9K6F7_CLITE</name>
<dbReference type="GO" id="GO:0046872">
    <property type="term" value="F:metal ion binding"/>
    <property type="evidence" value="ECO:0007669"/>
    <property type="project" value="UniProtKB-KW"/>
</dbReference>
<evidence type="ECO:0000256" key="5">
    <source>
        <dbReference type="ARBA" id="ARBA00024045"/>
    </source>
</evidence>
<dbReference type="Gene3D" id="3.30.70.100">
    <property type="match status" value="1"/>
</dbReference>
<keyword evidence="1" id="KW-0488">Methylation</keyword>